<reference evidence="2" key="1">
    <citation type="submission" date="2019-08" db="EMBL/GenBank/DDBJ databases">
        <authorList>
            <person name="Kucharzyk K."/>
            <person name="Murdoch R.W."/>
            <person name="Higgins S."/>
            <person name="Loffler F."/>
        </authorList>
    </citation>
    <scope>NUCLEOTIDE SEQUENCE</scope>
</reference>
<dbReference type="SUPFAM" id="SSF56601">
    <property type="entry name" value="beta-lactamase/transpeptidase-like"/>
    <property type="match status" value="1"/>
</dbReference>
<evidence type="ECO:0000313" key="2">
    <source>
        <dbReference type="EMBL" id="MPM70799.1"/>
    </source>
</evidence>
<dbReference type="AlphaFoldDB" id="A0A645BZM6"/>
<comment type="caution">
    <text evidence="2">The sequence shown here is derived from an EMBL/GenBank/DDBJ whole genome shotgun (WGS) entry which is preliminary data.</text>
</comment>
<sequence length="365" mass="39406">MQENIQIIAQNAARNHTAGFDAQSGSVAVLDIRNGDTLALASYPSFSLANFNQDYQELYEDPLKPMFDRALSGGYEPGSTFKMLTAVAGLETGAITKDTKVTCTGIYQYYAPSYTPKCWVYNDYGTTHGTLNVRQAIEKSCNIFFFETGRLTGIDALNRFAKMFGFGSYTGIELGGESKGVLAGRENNEKNGKPWYDGDTIQAAIGQSDNLFTPLQLANYVATIANGGHHNQVHILKEAKDYKTGRTIYKPELQSEDLGISPSTIDIVIDGMRKVTEDGTASSVFVNYPISVAGKTGTAQVSSGSSNGVFVAFAPADDPQIAIAIVIEHGAHGNWAANIAKDIMDVYFSGDFEGERVAANYSLLP</sequence>
<dbReference type="InterPro" id="IPR050515">
    <property type="entry name" value="Beta-lactam/transpept"/>
</dbReference>
<dbReference type="InterPro" id="IPR012338">
    <property type="entry name" value="Beta-lactam/transpept-like"/>
</dbReference>
<keyword evidence="2" id="KW-0378">Hydrolase</keyword>
<dbReference type="GO" id="GO:0005886">
    <property type="term" value="C:plasma membrane"/>
    <property type="evidence" value="ECO:0007669"/>
    <property type="project" value="TreeGrafter"/>
</dbReference>
<keyword evidence="2" id="KW-0645">Protease</keyword>
<dbReference type="GO" id="GO:0071972">
    <property type="term" value="F:peptidoglycan L,D-transpeptidase activity"/>
    <property type="evidence" value="ECO:0007669"/>
    <property type="project" value="TreeGrafter"/>
</dbReference>
<proteinExistence type="predicted"/>
<dbReference type="PANTHER" id="PTHR30627">
    <property type="entry name" value="PEPTIDOGLYCAN D,D-TRANSPEPTIDASE"/>
    <property type="match status" value="1"/>
</dbReference>
<name>A0A645BZM6_9ZZZZ</name>
<dbReference type="GO" id="GO:0008658">
    <property type="term" value="F:penicillin binding"/>
    <property type="evidence" value="ECO:0007669"/>
    <property type="project" value="InterPro"/>
</dbReference>
<keyword evidence="2" id="KW-0121">Carboxypeptidase</keyword>
<evidence type="ECO:0000259" key="1">
    <source>
        <dbReference type="Pfam" id="PF00905"/>
    </source>
</evidence>
<gene>
    <name evidence="2" type="primary">mrdA_25</name>
    <name evidence="2" type="ORF">SDC9_117759</name>
</gene>
<dbReference type="EMBL" id="VSSQ01023700">
    <property type="protein sequence ID" value="MPM70799.1"/>
    <property type="molecule type" value="Genomic_DNA"/>
</dbReference>
<dbReference type="PANTHER" id="PTHR30627:SF2">
    <property type="entry name" value="PEPTIDOGLYCAN D,D-TRANSPEPTIDASE MRDA"/>
    <property type="match status" value="1"/>
</dbReference>
<dbReference type="InterPro" id="IPR001460">
    <property type="entry name" value="PCN-bd_Tpept"/>
</dbReference>
<dbReference type="EC" id="3.4.16.4" evidence="2"/>
<dbReference type="GO" id="GO:0071555">
    <property type="term" value="P:cell wall organization"/>
    <property type="evidence" value="ECO:0007669"/>
    <property type="project" value="TreeGrafter"/>
</dbReference>
<accession>A0A645BZM6</accession>
<feature type="domain" description="Penicillin-binding protein transpeptidase" evidence="1">
    <location>
        <begin position="25"/>
        <end position="345"/>
    </location>
</feature>
<dbReference type="GO" id="GO:0009002">
    <property type="term" value="F:serine-type D-Ala-D-Ala carboxypeptidase activity"/>
    <property type="evidence" value="ECO:0007669"/>
    <property type="project" value="UniProtKB-EC"/>
</dbReference>
<organism evidence="2">
    <name type="scientific">bioreactor metagenome</name>
    <dbReference type="NCBI Taxonomy" id="1076179"/>
    <lineage>
        <taxon>unclassified sequences</taxon>
        <taxon>metagenomes</taxon>
        <taxon>ecological metagenomes</taxon>
    </lineage>
</organism>
<dbReference type="Pfam" id="PF00905">
    <property type="entry name" value="Transpeptidase"/>
    <property type="match status" value="1"/>
</dbReference>
<protein>
    <submittedName>
        <fullName evidence="2">Peptidoglycan D,D-transpeptidase MrdA</fullName>
        <ecNumber evidence="2">3.4.16.4</ecNumber>
    </submittedName>
</protein>
<dbReference type="Gene3D" id="3.40.710.10">
    <property type="entry name" value="DD-peptidase/beta-lactamase superfamily"/>
    <property type="match status" value="1"/>
</dbReference>